<reference key="2">
    <citation type="submission" date="2011-04" db="EMBL/GenBank/DDBJ databases">
        <title>Complete sequence of chromosome of Haliscomenobacter hydrossis DSM 1100.</title>
        <authorList>
            <consortium name="US DOE Joint Genome Institute (JGI-PGF)"/>
            <person name="Lucas S."/>
            <person name="Han J."/>
            <person name="Lapidus A."/>
            <person name="Bruce D."/>
            <person name="Goodwin L."/>
            <person name="Pitluck S."/>
            <person name="Peters L."/>
            <person name="Kyrpides N."/>
            <person name="Mavromatis K."/>
            <person name="Ivanova N."/>
            <person name="Ovchinnikova G."/>
            <person name="Pagani I."/>
            <person name="Daligault H."/>
            <person name="Detter J.C."/>
            <person name="Han C."/>
            <person name="Land M."/>
            <person name="Hauser L."/>
            <person name="Markowitz V."/>
            <person name="Cheng J.-F."/>
            <person name="Hugenholtz P."/>
            <person name="Woyke T."/>
            <person name="Wu D."/>
            <person name="Verbarg S."/>
            <person name="Frueling A."/>
            <person name="Brambilla E."/>
            <person name="Klenk H.-P."/>
            <person name="Eisen J.A."/>
        </authorList>
    </citation>
    <scope>NUCLEOTIDE SEQUENCE</scope>
    <source>
        <strain>DSM 1100</strain>
    </source>
</reference>
<gene>
    <name evidence="1" type="ordered locus">Halhy_2764</name>
</gene>
<protein>
    <submittedName>
        <fullName evidence="1">Uncharacterized protein</fullName>
    </submittedName>
</protein>
<reference evidence="1 2" key="1">
    <citation type="journal article" date="2011" name="Stand. Genomic Sci.">
        <title>Complete genome sequence of Haliscomenobacter hydrossis type strain (O).</title>
        <authorList>
            <consortium name="US DOE Joint Genome Institute (JGI-PGF)"/>
            <person name="Daligault H."/>
            <person name="Lapidus A."/>
            <person name="Zeytun A."/>
            <person name="Nolan M."/>
            <person name="Lucas S."/>
            <person name="Del Rio T.G."/>
            <person name="Tice H."/>
            <person name="Cheng J.F."/>
            <person name="Tapia R."/>
            <person name="Han C."/>
            <person name="Goodwin L."/>
            <person name="Pitluck S."/>
            <person name="Liolios K."/>
            <person name="Pagani I."/>
            <person name="Ivanova N."/>
            <person name="Huntemann M."/>
            <person name="Mavromatis K."/>
            <person name="Mikhailova N."/>
            <person name="Pati A."/>
            <person name="Chen A."/>
            <person name="Palaniappan K."/>
            <person name="Land M."/>
            <person name="Hauser L."/>
            <person name="Brambilla E.M."/>
            <person name="Rohde M."/>
            <person name="Verbarg S."/>
            <person name="Goker M."/>
            <person name="Bristow J."/>
            <person name="Eisen J.A."/>
            <person name="Markowitz V."/>
            <person name="Hugenholtz P."/>
            <person name="Kyrpides N.C."/>
            <person name="Klenk H.P."/>
            <person name="Woyke T."/>
        </authorList>
    </citation>
    <scope>NUCLEOTIDE SEQUENCE [LARGE SCALE GENOMIC DNA]</scope>
    <source>
        <strain evidence="2">ATCC 27775 / DSM 1100 / LMG 10767 / O</strain>
    </source>
</reference>
<accession>F4L1Z9</accession>
<name>F4L1Z9_HALH1</name>
<evidence type="ECO:0000313" key="2">
    <source>
        <dbReference type="Proteomes" id="UP000008461"/>
    </source>
</evidence>
<dbReference type="KEGG" id="hhy:Halhy_2764"/>
<dbReference type="HOGENOM" id="CLU_3382153_0_0_10"/>
<organism evidence="1 2">
    <name type="scientific">Haliscomenobacter hydrossis (strain ATCC 27775 / DSM 1100 / LMG 10767 / O)</name>
    <dbReference type="NCBI Taxonomy" id="760192"/>
    <lineage>
        <taxon>Bacteria</taxon>
        <taxon>Pseudomonadati</taxon>
        <taxon>Bacteroidota</taxon>
        <taxon>Saprospiria</taxon>
        <taxon>Saprospirales</taxon>
        <taxon>Haliscomenobacteraceae</taxon>
        <taxon>Haliscomenobacter</taxon>
    </lineage>
</organism>
<dbReference type="Proteomes" id="UP000008461">
    <property type="component" value="Chromosome"/>
</dbReference>
<proteinExistence type="predicted"/>
<keyword evidence="2" id="KW-1185">Reference proteome</keyword>
<evidence type="ECO:0000313" key="1">
    <source>
        <dbReference type="EMBL" id="AEE50632.1"/>
    </source>
</evidence>
<dbReference type="EMBL" id="CP002691">
    <property type="protein sequence ID" value="AEE50632.1"/>
    <property type="molecule type" value="Genomic_DNA"/>
</dbReference>
<dbReference type="AlphaFoldDB" id="F4L1Z9"/>
<sequence>MSKQNESKGYVKSERQMLGTETISIPFLMFELI</sequence>